<keyword evidence="3" id="KW-0010">Activator</keyword>
<comment type="function">
    <text evidence="3">Transcription activator.</text>
</comment>
<dbReference type="GO" id="GO:0005524">
    <property type="term" value="F:ATP binding"/>
    <property type="evidence" value="ECO:0007669"/>
    <property type="project" value="UniProtKB-UniRule"/>
</dbReference>
<comment type="caution">
    <text evidence="6">The sequence shown here is derived from an EMBL/GenBank/DDBJ whole genome shotgun (WGS) entry which is preliminary data.</text>
</comment>
<keyword evidence="1 2" id="KW-0539">Nucleus</keyword>
<comment type="domain">
    <text evidence="3">The QLQ domain and WRC domain may be involved in protein-protein interaction and DNA-binding, respectively.</text>
</comment>
<dbReference type="PROSITE" id="PS51667">
    <property type="entry name" value="WRC"/>
    <property type="match status" value="1"/>
</dbReference>
<feature type="short sequence motif" description="Bipartite nuclear localization signal" evidence="2">
    <location>
        <begin position="52"/>
        <end position="59"/>
    </location>
</feature>
<organism evidence="6">
    <name type="scientific">Sesamum radiatum</name>
    <name type="common">Black benniseed</name>
    <dbReference type="NCBI Taxonomy" id="300843"/>
    <lineage>
        <taxon>Eukaryota</taxon>
        <taxon>Viridiplantae</taxon>
        <taxon>Streptophyta</taxon>
        <taxon>Embryophyta</taxon>
        <taxon>Tracheophyta</taxon>
        <taxon>Spermatophyta</taxon>
        <taxon>Magnoliopsida</taxon>
        <taxon>eudicotyledons</taxon>
        <taxon>Gunneridae</taxon>
        <taxon>Pentapetalae</taxon>
        <taxon>asterids</taxon>
        <taxon>lamiids</taxon>
        <taxon>Lamiales</taxon>
        <taxon>Pedaliaceae</taxon>
        <taxon>Sesamum</taxon>
    </lineage>
</organism>
<dbReference type="GO" id="GO:0005634">
    <property type="term" value="C:nucleus"/>
    <property type="evidence" value="ECO:0007669"/>
    <property type="project" value="UniProtKB-SubCell"/>
</dbReference>
<dbReference type="InterPro" id="IPR031137">
    <property type="entry name" value="GRF"/>
</dbReference>
<evidence type="ECO:0000256" key="2">
    <source>
        <dbReference type="PROSITE-ProRule" id="PRU01002"/>
    </source>
</evidence>
<dbReference type="InterPro" id="IPR014977">
    <property type="entry name" value="WRC_dom"/>
</dbReference>
<reference evidence="6" key="2">
    <citation type="journal article" date="2024" name="Plant">
        <title>Genomic evolution and insights into agronomic trait innovations of Sesamum species.</title>
        <authorList>
            <person name="Miao H."/>
            <person name="Wang L."/>
            <person name="Qu L."/>
            <person name="Liu H."/>
            <person name="Sun Y."/>
            <person name="Le M."/>
            <person name="Wang Q."/>
            <person name="Wei S."/>
            <person name="Zheng Y."/>
            <person name="Lin W."/>
            <person name="Duan Y."/>
            <person name="Cao H."/>
            <person name="Xiong S."/>
            <person name="Wang X."/>
            <person name="Wei L."/>
            <person name="Li C."/>
            <person name="Ma Q."/>
            <person name="Ju M."/>
            <person name="Zhao R."/>
            <person name="Li G."/>
            <person name="Mu C."/>
            <person name="Tian Q."/>
            <person name="Mei H."/>
            <person name="Zhang T."/>
            <person name="Gao T."/>
            <person name="Zhang H."/>
        </authorList>
    </citation>
    <scope>NUCLEOTIDE SEQUENCE</scope>
    <source>
        <strain evidence="6">G02</strain>
    </source>
</reference>
<feature type="region of interest" description="Disordered" evidence="4">
    <location>
        <begin position="46"/>
        <end position="74"/>
    </location>
</feature>
<reference evidence="6" key="1">
    <citation type="submission" date="2020-06" db="EMBL/GenBank/DDBJ databases">
        <authorList>
            <person name="Li T."/>
            <person name="Hu X."/>
            <person name="Zhang T."/>
            <person name="Song X."/>
            <person name="Zhang H."/>
            <person name="Dai N."/>
            <person name="Sheng W."/>
            <person name="Hou X."/>
            <person name="Wei L."/>
        </authorList>
    </citation>
    <scope>NUCLEOTIDE SEQUENCE</scope>
    <source>
        <strain evidence="6">G02</strain>
        <tissue evidence="6">Leaf</tissue>
    </source>
</reference>
<dbReference type="PANTHER" id="PTHR31602:SF63">
    <property type="entry name" value="GROWTH-REGULATING FACTOR 3"/>
    <property type="match status" value="1"/>
</dbReference>
<feature type="region of interest" description="Disordered" evidence="4">
    <location>
        <begin position="97"/>
        <end position="122"/>
    </location>
</feature>
<feature type="domain" description="WRC" evidence="5">
    <location>
        <begin position="19"/>
        <end position="63"/>
    </location>
</feature>
<evidence type="ECO:0000256" key="3">
    <source>
        <dbReference type="RuleBase" id="RU367127"/>
    </source>
</evidence>
<feature type="compositionally biased region" description="Basic residues" evidence="4">
    <location>
        <begin position="49"/>
        <end position="58"/>
    </location>
</feature>
<comment type="similarity">
    <text evidence="3">Belongs to the GRF family.</text>
</comment>
<feature type="short sequence motif" description="Bipartite nuclear localization signal" evidence="2">
    <location>
        <begin position="24"/>
        <end position="34"/>
    </location>
</feature>
<dbReference type="EMBL" id="JACGWJ010001658">
    <property type="protein sequence ID" value="KAL0278045.1"/>
    <property type="molecule type" value="Genomic_DNA"/>
</dbReference>
<dbReference type="PANTHER" id="PTHR31602">
    <property type="entry name" value="GROWTH-REGULATING FACTOR 5"/>
    <property type="match status" value="1"/>
</dbReference>
<feature type="compositionally biased region" description="Pro residues" evidence="4">
    <location>
        <begin position="63"/>
        <end position="74"/>
    </location>
</feature>
<evidence type="ECO:0000256" key="4">
    <source>
        <dbReference type="SAM" id="MobiDB-lite"/>
    </source>
</evidence>
<evidence type="ECO:0000259" key="5">
    <source>
        <dbReference type="PROSITE" id="PS51667"/>
    </source>
</evidence>
<evidence type="ECO:0000313" key="6">
    <source>
        <dbReference type="EMBL" id="KAL0278045.1"/>
    </source>
</evidence>
<sequence length="122" mass="13450">MYVYGESVAIRVLGRAAMDPEPGRCRRTDGKKWRCSRDVVAGQKYCERHMHRGRNRSRKPVEIPHPPLPPPPPLTARMVAEKHSKLNHSATQGVMATAVGGGATRFSLSEPSPSKDLSPPRS</sequence>
<keyword evidence="3" id="KW-0805">Transcription regulation</keyword>
<feature type="non-terminal residue" evidence="6">
    <location>
        <position position="122"/>
    </location>
</feature>
<protein>
    <recommendedName>
        <fullName evidence="3">Growth-regulating factor</fullName>
    </recommendedName>
</protein>
<keyword evidence="3" id="KW-0804">Transcription</keyword>
<comment type="subcellular location">
    <subcellularLocation>
        <location evidence="2 3">Nucleus</location>
    </subcellularLocation>
</comment>
<dbReference type="GO" id="GO:0032502">
    <property type="term" value="P:developmental process"/>
    <property type="evidence" value="ECO:0007669"/>
    <property type="project" value="InterPro"/>
</dbReference>
<dbReference type="AlphaFoldDB" id="A0AAW2I6P7"/>
<evidence type="ECO:0000256" key="1">
    <source>
        <dbReference type="ARBA" id="ARBA00023242"/>
    </source>
</evidence>
<name>A0AAW2I6P7_SESRA</name>
<gene>
    <name evidence="6" type="ORF">Sradi_7301000</name>
</gene>
<accession>A0AAW2I6P7</accession>
<dbReference type="GO" id="GO:0006351">
    <property type="term" value="P:DNA-templated transcription"/>
    <property type="evidence" value="ECO:0007669"/>
    <property type="project" value="UniProtKB-UniRule"/>
</dbReference>
<dbReference type="Pfam" id="PF08879">
    <property type="entry name" value="WRC"/>
    <property type="match status" value="1"/>
</dbReference>
<proteinExistence type="inferred from homology"/>